<feature type="region of interest" description="Disordered" evidence="3">
    <location>
        <begin position="522"/>
        <end position="593"/>
    </location>
</feature>
<protein>
    <submittedName>
        <fullName evidence="5">La domain-containing protein, putative</fullName>
    </submittedName>
</protein>
<dbReference type="InterPro" id="IPR006630">
    <property type="entry name" value="La_HTH"/>
</dbReference>
<gene>
    <name evidence="5" type="ORF">EAH_00009060</name>
</gene>
<accession>U6GFB1</accession>
<dbReference type="AlphaFoldDB" id="U6GFB1"/>
<dbReference type="Pfam" id="PF05383">
    <property type="entry name" value="La"/>
    <property type="match status" value="1"/>
</dbReference>
<keyword evidence="1 2" id="KW-0694">RNA-binding</keyword>
<dbReference type="GeneID" id="25268976"/>
<evidence type="ECO:0000256" key="3">
    <source>
        <dbReference type="SAM" id="MobiDB-lite"/>
    </source>
</evidence>
<dbReference type="InterPro" id="IPR036388">
    <property type="entry name" value="WH-like_DNA-bd_sf"/>
</dbReference>
<name>U6GFB1_EIMAC</name>
<evidence type="ECO:0000313" key="5">
    <source>
        <dbReference type="EMBL" id="CDI78941.1"/>
    </source>
</evidence>
<proteinExistence type="predicted"/>
<dbReference type="Proteomes" id="UP000018050">
    <property type="component" value="Unassembled WGS sequence"/>
</dbReference>
<dbReference type="Gene3D" id="3.10.450.40">
    <property type="match status" value="1"/>
</dbReference>
<dbReference type="Gene3D" id="1.10.10.10">
    <property type="entry name" value="Winged helix-like DNA-binding domain superfamily/Winged helix DNA-binding domain"/>
    <property type="match status" value="1"/>
</dbReference>
<feature type="domain" description="HTH La-type RNA-binding" evidence="4">
    <location>
        <begin position="124"/>
        <end position="220"/>
    </location>
</feature>
<dbReference type="RefSeq" id="XP_013250899.1">
    <property type="nucleotide sequence ID" value="XM_013395445.1"/>
</dbReference>
<dbReference type="InterPro" id="IPR036390">
    <property type="entry name" value="WH_DNA-bd_sf"/>
</dbReference>
<dbReference type="OMA" id="RRCWVYL"/>
<keyword evidence="6" id="KW-1185">Reference proteome</keyword>
<dbReference type="OrthoDB" id="409625at2759"/>
<sequence length="593" mass="61903">MAGEEAAAAGSPLEGGAAAAAAAAAAGAPAAEAAAAAPAAAATTDAPAAAAPTAAAAAEDKGDGSGGSSKRRCGVSGESACVGAASVSAAAAGAAHAKRRKTGGGGEAAAAEGGKGAKQKSREEMSTEELLAVLKRQVEYYLSNANLSTDSFFHDKIQEAERQGKGVSLKMTYVLSSPRMKALHATEEEVIAALADSSELKIHKDEDSTTWVQRREALPPLRRREKKSNKNIDDNSIGRDPHAVGCFLRLTHSAAAAAAAAKWQSIKDALRETLPQKVLVRYVSRMNSQQQCTVWLSSFKGDREFFKDSLKLQVEGQEATLTLMSPGEVRAACNSDLPPRVRTCREKELQQFRRQIAGLPLSLGGASFNSVDHLNKCMHDLLDKTEAGKTLKKDSVAEKAVLALLDFHPNAFIKKGGHDRHPIGIKVDLHAKTNKDGSPSKCFFVIRQHKESKEEDAEDFSVSKCLSELSRNPPVLAEALDNFMQQRYELAAAAFDAAQQQMQKKKAAAAAAAAAAAGTGDAAAKQSTPTPAAEAGNEEGSSTAAVKEEDKANKSPSLATEITKDGTPQSANKTSEDTPAAASSTSTAGQSDA</sequence>
<feature type="region of interest" description="Disordered" evidence="3">
    <location>
        <begin position="97"/>
        <end position="124"/>
    </location>
</feature>
<feature type="compositionally biased region" description="Low complexity" evidence="3">
    <location>
        <begin position="577"/>
        <end position="593"/>
    </location>
</feature>
<dbReference type="PROSITE" id="PS50961">
    <property type="entry name" value="HTH_LA"/>
    <property type="match status" value="1"/>
</dbReference>
<dbReference type="VEuPathDB" id="ToxoDB:EAH_00009060"/>
<reference evidence="5" key="2">
    <citation type="submission" date="2013-10" db="EMBL/GenBank/DDBJ databases">
        <authorList>
            <person name="Aslett M."/>
        </authorList>
    </citation>
    <scope>NUCLEOTIDE SEQUENCE [LARGE SCALE GENOMIC DNA]</scope>
    <source>
        <strain evidence="5">Houghton</strain>
    </source>
</reference>
<dbReference type="GO" id="GO:0003723">
    <property type="term" value="F:RNA binding"/>
    <property type="evidence" value="ECO:0007669"/>
    <property type="project" value="UniProtKB-UniRule"/>
</dbReference>
<dbReference type="SUPFAM" id="SSF46785">
    <property type="entry name" value="Winged helix' DNA-binding domain"/>
    <property type="match status" value="1"/>
</dbReference>
<feature type="compositionally biased region" description="Polar residues" evidence="3">
    <location>
        <begin position="554"/>
        <end position="573"/>
    </location>
</feature>
<dbReference type="Pfam" id="PF11523">
    <property type="entry name" value="DUF3223"/>
    <property type="match status" value="1"/>
</dbReference>
<feature type="compositionally biased region" description="Low complexity" evidence="3">
    <location>
        <begin position="33"/>
        <end position="57"/>
    </location>
</feature>
<evidence type="ECO:0000256" key="1">
    <source>
        <dbReference type="ARBA" id="ARBA00022884"/>
    </source>
</evidence>
<evidence type="ECO:0000259" key="4">
    <source>
        <dbReference type="PROSITE" id="PS50961"/>
    </source>
</evidence>
<organism evidence="5 6">
    <name type="scientific">Eimeria acervulina</name>
    <name type="common">Coccidian parasite</name>
    <dbReference type="NCBI Taxonomy" id="5801"/>
    <lineage>
        <taxon>Eukaryota</taxon>
        <taxon>Sar</taxon>
        <taxon>Alveolata</taxon>
        <taxon>Apicomplexa</taxon>
        <taxon>Conoidasida</taxon>
        <taxon>Coccidia</taxon>
        <taxon>Eucoccidiorida</taxon>
        <taxon>Eimeriorina</taxon>
        <taxon>Eimeriidae</taxon>
        <taxon>Eimeria</taxon>
    </lineage>
</organism>
<dbReference type="SMART" id="SM00715">
    <property type="entry name" value="LA"/>
    <property type="match status" value="1"/>
</dbReference>
<evidence type="ECO:0000313" key="6">
    <source>
        <dbReference type="Proteomes" id="UP000018050"/>
    </source>
</evidence>
<feature type="region of interest" description="Disordered" evidence="3">
    <location>
        <begin position="33"/>
        <end position="75"/>
    </location>
</feature>
<reference evidence="5" key="1">
    <citation type="submission" date="2013-10" db="EMBL/GenBank/DDBJ databases">
        <title>Genomic analysis of the causative agents of coccidiosis in chickens.</title>
        <authorList>
            <person name="Reid A.J."/>
            <person name="Blake D."/>
            <person name="Billington K."/>
            <person name="Browne H."/>
            <person name="Dunn M."/>
            <person name="Hung S."/>
            <person name="Kawahara F."/>
            <person name="Miranda-Saavedra D."/>
            <person name="Mourier T."/>
            <person name="Nagra H."/>
            <person name="Otto T.D."/>
            <person name="Rawlings N."/>
            <person name="Sanchez A."/>
            <person name="Sanders M."/>
            <person name="Subramaniam C."/>
            <person name="Tay Y."/>
            <person name="Dear P."/>
            <person name="Doerig C."/>
            <person name="Gruber A."/>
            <person name="Parkinson J."/>
            <person name="Shirley M."/>
            <person name="Wan K.L."/>
            <person name="Berriman M."/>
            <person name="Tomley F."/>
            <person name="Pain A."/>
        </authorList>
    </citation>
    <scope>NUCLEOTIDE SEQUENCE [LARGE SCALE GENOMIC DNA]</scope>
    <source>
        <strain evidence="5">Houghton</strain>
    </source>
</reference>
<evidence type="ECO:0000256" key="2">
    <source>
        <dbReference type="PROSITE-ProRule" id="PRU00332"/>
    </source>
</evidence>
<dbReference type="EMBL" id="HG670938">
    <property type="protein sequence ID" value="CDI78941.1"/>
    <property type="molecule type" value="Genomic_DNA"/>
</dbReference>